<organism evidence="4 5">
    <name type="scientific">Nonomuraea thailandensis</name>
    <dbReference type="NCBI Taxonomy" id="1188745"/>
    <lineage>
        <taxon>Bacteria</taxon>
        <taxon>Bacillati</taxon>
        <taxon>Actinomycetota</taxon>
        <taxon>Actinomycetes</taxon>
        <taxon>Streptosporangiales</taxon>
        <taxon>Streptosporangiaceae</taxon>
        <taxon>Nonomuraea</taxon>
    </lineage>
</organism>
<proteinExistence type="inferred from homology"/>
<dbReference type="Gene3D" id="3.40.50.1820">
    <property type="entry name" value="alpha/beta hydrolase"/>
    <property type="match status" value="1"/>
</dbReference>
<comment type="caution">
    <text evidence="4">The sequence shown here is derived from an EMBL/GenBank/DDBJ whole genome shotgun (WGS) entry which is preliminary data.</text>
</comment>
<evidence type="ECO:0000256" key="1">
    <source>
        <dbReference type="ARBA" id="ARBA00008645"/>
    </source>
</evidence>
<evidence type="ECO:0000256" key="2">
    <source>
        <dbReference type="ARBA" id="ARBA00022801"/>
    </source>
</evidence>
<evidence type="ECO:0000259" key="3">
    <source>
        <dbReference type="Pfam" id="PF12146"/>
    </source>
</evidence>
<dbReference type="SUPFAM" id="SSF53474">
    <property type="entry name" value="alpha/beta-Hydrolases"/>
    <property type="match status" value="1"/>
</dbReference>
<evidence type="ECO:0000313" key="4">
    <source>
        <dbReference type="EMBL" id="MCP2358414.1"/>
    </source>
</evidence>
<sequence>MRSKVSFTADGVRCAGCLYLPADSGPAPCVVLCHGFSETMDRLFDHGERFAAEGFAALVFDHRGFDESDGEPRQVPDIGGQLADVRAALAFAREDERADPGKVLLWGNSLGGAHVTTVAADGPRIAAVVAQIPFNGFPKKVEGRSTGETLRALGRDRLGRAAGQAGAAAVLHPRGGAAGRAPPRLPLDTAAVAGFLNRTLTTRSTLDTHEQYGDIWDNGHEE</sequence>
<dbReference type="EMBL" id="JAMZEB010000002">
    <property type="protein sequence ID" value="MCP2358414.1"/>
    <property type="molecule type" value="Genomic_DNA"/>
</dbReference>
<dbReference type="Proteomes" id="UP001139648">
    <property type="component" value="Unassembled WGS sequence"/>
</dbReference>
<dbReference type="PANTHER" id="PTHR22946:SF9">
    <property type="entry name" value="POLYKETIDE TRANSFERASE AF380"/>
    <property type="match status" value="1"/>
</dbReference>
<dbReference type="Pfam" id="PF12146">
    <property type="entry name" value="Hydrolase_4"/>
    <property type="match status" value="1"/>
</dbReference>
<comment type="similarity">
    <text evidence="1">Belongs to the AB hydrolase superfamily.</text>
</comment>
<dbReference type="AlphaFoldDB" id="A0A9X2GIY6"/>
<reference evidence="4" key="1">
    <citation type="submission" date="2022-06" db="EMBL/GenBank/DDBJ databases">
        <title>Sequencing the genomes of 1000 actinobacteria strains.</title>
        <authorList>
            <person name="Klenk H.-P."/>
        </authorList>
    </citation>
    <scope>NUCLEOTIDE SEQUENCE</scope>
    <source>
        <strain evidence="4">DSM 46694</strain>
    </source>
</reference>
<feature type="domain" description="Serine aminopeptidase S33" evidence="3">
    <location>
        <begin position="27"/>
        <end position="139"/>
    </location>
</feature>
<evidence type="ECO:0000313" key="5">
    <source>
        <dbReference type="Proteomes" id="UP001139648"/>
    </source>
</evidence>
<accession>A0A9X2GIY6</accession>
<protein>
    <submittedName>
        <fullName evidence="4">Alpha-beta hydrolase superfamily lysophospholipase</fullName>
    </submittedName>
</protein>
<dbReference type="InterPro" id="IPR050261">
    <property type="entry name" value="FrsA_esterase"/>
</dbReference>
<dbReference type="GO" id="GO:0052689">
    <property type="term" value="F:carboxylic ester hydrolase activity"/>
    <property type="evidence" value="ECO:0007669"/>
    <property type="project" value="UniProtKB-ARBA"/>
</dbReference>
<gene>
    <name evidence="4" type="ORF">HD597_005434</name>
</gene>
<dbReference type="RefSeq" id="WP_253745522.1">
    <property type="nucleotide sequence ID" value="NZ_BAABKA010000054.1"/>
</dbReference>
<keyword evidence="2 4" id="KW-0378">Hydrolase</keyword>
<dbReference type="InterPro" id="IPR029058">
    <property type="entry name" value="AB_hydrolase_fold"/>
</dbReference>
<name>A0A9X2GIY6_9ACTN</name>
<dbReference type="InterPro" id="IPR022742">
    <property type="entry name" value="Hydrolase_4"/>
</dbReference>
<keyword evidence="5" id="KW-1185">Reference proteome</keyword>
<dbReference type="PANTHER" id="PTHR22946">
    <property type="entry name" value="DIENELACTONE HYDROLASE DOMAIN-CONTAINING PROTEIN-RELATED"/>
    <property type="match status" value="1"/>
</dbReference>